<dbReference type="RefSeq" id="WP_156014051.1">
    <property type="nucleotide sequence ID" value="NZ_CP045484.1"/>
</dbReference>
<reference evidence="2 5" key="2">
    <citation type="submission" date="2020-08" db="EMBL/GenBank/DDBJ databases">
        <title>Genomic Encyclopedia of Type Strains, Phase IV (KMG-IV): sequencing the most valuable type-strain genomes for metagenomic binning, comparative biology and taxonomic classification.</title>
        <authorList>
            <person name="Goeker M."/>
        </authorList>
    </citation>
    <scope>NUCLEOTIDE SEQUENCE [LARGE SCALE GENOMIC DNA]</scope>
    <source>
        <strain evidence="2 5">DSM 12421</strain>
    </source>
</reference>
<dbReference type="EMBL" id="JACHFY010000063">
    <property type="protein sequence ID" value="MBB5255282.1"/>
    <property type="molecule type" value="Genomic_DNA"/>
</dbReference>
<dbReference type="Proteomes" id="UP000582213">
    <property type="component" value="Unassembled WGS sequence"/>
</dbReference>
<keyword evidence="1" id="KW-1133">Transmembrane helix</keyword>
<evidence type="ECO:0000313" key="4">
    <source>
        <dbReference type="Proteomes" id="UP000427373"/>
    </source>
</evidence>
<feature type="transmembrane region" description="Helical" evidence="1">
    <location>
        <begin position="65"/>
        <end position="86"/>
    </location>
</feature>
<organism evidence="3 4">
    <name type="scientific">Sulfurisphaera ohwakuensis</name>
    <dbReference type="NCBI Taxonomy" id="69656"/>
    <lineage>
        <taxon>Archaea</taxon>
        <taxon>Thermoproteota</taxon>
        <taxon>Thermoprotei</taxon>
        <taxon>Sulfolobales</taxon>
        <taxon>Sulfolobaceae</taxon>
        <taxon>Sulfurisphaera</taxon>
    </lineage>
</organism>
<keyword evidence="1" id="KW-0472">Membrane</keyword>
<feature type="transmembrane region" description="Helical" evidence="1">
    <location>
        <begin position="92"/>
        <end position="110"/>
    </location>
</feature>
<accession>A0A650CFH8</accession>
<feature type="transmembrane region" description="Helical" evidence="1">
    <location>
        <begin position="117"/>
        <end position="138"/>
    </location>
</feature>
<dbReference type="EMBL" id="CP045484">
    <property type="protein sequence ID" value="QGR16496.1"/>
    <property type="molecule type" value="Genomic_DNA"/>
</dbReference>
<dbReference type="KEGG" id="soh:D1869_04235"/>
<sequence length="139" mass="16241">MNNIVRKYLIISCIAFLLSIPPSFLSPLKLKVRFLGYVDIIVIFALNSIVYLLIYILVEHIKVESVALLVSFVALFSEFYIAWSAIFDNLMMGYFTIFLAFMEFYIMFRFSKELIKGFIALFILAIIEVIVYDIFYILI</sequence>
<evidence type="ECO:0000313" key="2">
    <source>
        <dbReference type="EMBL" id="MBB5255282.1"/>
    </source>
</evidence>
<evidence type="ECO:0000313" key="5">
    <source>
        <dbReference type="Proteomes" id="UP000582213"/>
    </source>
</evidence>
<feature type="transmembrane region" description="Helical" evidence="1">
    <location>
        <begin position="35"/>
        <end position="58"/>
    </location>
</feature>
<dbReference type="AlphaFoldDB" id="A0A650CFH8"/>
<keyword evidence="1" id="KW-0812">Transmembrane</keyword>
<evidence type="ECO:0000256" key="1">
    <source>
        <dbReference type="SAM" id="Phobius"/>
    </source>
</evidence>
<gene>
    <name evidence="3" type="ORF">D1869_04235</name>
    <name evidence="2" type="ORF">HNQ62_003057</name>
</gene>
<dbReference type="Proteomes" id="UP000427373">
    <property type="component" value="Chromosome"/>
</dbReference>
<dbReference type="GeneID" id="42800426"/>
<proteinExistence type="predicted"/>
<keyword evidence="4" id="KW-1185">Reference proteome</keyword>
<name>A0A650CFH8_SULOH</name>
<dbReference type="OrthoDB" id="376533at2157"/>
<evidence type="ECO:0000313" key="3">
    <source>
        <dbReference type="EMBL" id="QGR16496.1"/>
    </source>
</evidence>
<reference evidence="3 4" key="1">
    <citation type="submission" date="2019-10" db="EMBL/GenBank/DDBJ databases">
        <title>Genome Sequences from Six Type Strain Members of the Archaeal Family Sulfolobaceae: Acidianus ambivalens, Acidianus infernus, Metallosphaera prunae, Stygiolobus azoricus, Sulfolobus metallicus, and Sulfurisphaera ohwakuensis.</title>
        <authorList>
            <person name="Counts J.A."/>
            <person name="Kelly R.M."/>
        </authorList>
    </citation>
    <scope>NUCLEOTIDE SEQUENCE [LARGE SCALE GENOMIC DNA]</scope>
    <source>
        <strain evidence="3 4">TA-1</strain>
    </source>
</reference>
<protein>
    <submittedName>
        <fullName evidence="3">Uncharacterized protein</fullName>
    </submittedName>
</protein>